<reference evidence="2 3" key="1">
    <citation type="submission" date="2021-02" db="EMBL/GenBank/DDBJ databases">
        <title>De Novo genome assembly of isolated myxobacteria.</title>
        <authorList>
            <person name="Stevens D.C."/>
        </authorList>
    </citation>
    <scope>NUCLEOTIDE SEQUENCE [LARGE SCALE GENOMIC DNA]</scope>
    <source>
        <strain evidence="3">SCPEA02</strain>
    </source>
</reference>
<keyword evidence="1" id="KW-0732">Signal</keyword>
<keyword evidence="3" id="KW-1185">Reference proteome</keyword>
<dbReference type="PROSITE" id="PS51257">
    <property type="entry name" value="PROKAR_LIPOPROTEIN"/>
    <property type="match status" value="1"/>
</dbReference>
<dbReference type="EMBL" id="CP071090">
    <property type="protein sequence ID" value="QSQ21074.1"/>
    <property type="molecule type" value="Genomic_DNA"/>
</dbReference>
<evidence type="ECO:0000313" key="2">
    <source>
        <dbReference type="EMBL" id="QSQ21074.1"/>
    </source>
</evidence>
<dbReference type="SUPFAM" id="SSF48452">
    <property type="entry name" value="TPR-like"/>
    <property type="match status" value="1"/>
</dbReference>
<dbReference type="Proteomes" id="UP000662747">
    <property type="component" value="Chromosome"/>
</dbReference>
<sequence length="476" mass="52186">MRLLPGIIVLVSLACTAPQTPATTAAATAPQAEPRYVVGLLPLQVTSPEAAPYAPLQEQRIQTALQELAANTPMTVVFPLNTRPLTSMEEARTRAAAAKVNTLVWGTVSAEGEKVIVKLSSYESTVDANSSFWAMEYSTLDPKADEQFELDALRIAQAIMQDSLLPMMMRDQPSNVRVMLEALVSKAPHDWVDWNQDIIRRRWGMLGRLLRDGALTEKGYRGALADVAAWRANHEATPSTNVKEAFYSVGLARGFLLQGKPQAAVETLEPIVKRMPEDVESRLLLARAHLAMGDTTQAPVLLQPLVDEGKNPAATRMYVAALAPTNSGKEQVDTALSRLTEKNPDDVMAALLRYLTAPGAARVEELKAFTSAHASADWPLPVARYFTGALNEQALWAATKDEDSHMERIHRIQVHYYLGEAALAGRLPGHEGHPDQRAAQQHFEAAIATHAFHHPTYDLADFQLEQLHRGHVASGR</sequence>
<accession>A0ABX7NQE1</accession>
<dbReference type="Gene3D" id="1.25.40.10">
    <property type="entry name" value="Tetratricopeptide repeat domain"/>
    <property type="match status" value="1"/>
</dbReference>
<name>A0ABX7NQE1_9BACT</name>
<dbReference type="InterPro" id="IPR011990">
    <property type="entry name" value="TPR-like_helical_dom_sf"/>
</dbReference>
<evidence type="ECO:0000313" key="3">
    <source>
        <dbReference type="Proteomes" id="UP000662747"/>
    </source>
</evidence>
<dbReference type="Pfam" id="PF14559">
    <property type="entry name" value="TPR_19"/>
    <property type="match status" value="1"/>
</dbReference>
<evidence type="ECO:0000256" key="1">
    <source>
        <dbReference type="SAM" id="SignalP"/>
    </source>
</evidence>
<feature type="signal peptide" evidence="1">
    <location>
        <begin position="1"/>
        <end position="22"/>
    </location>
</feature>
<proteinExistence type="predicted"/>
<protein>
    <submittedName>
        <fullName evidence="2">Tetratricopeptide repeat protein</fullName>
    </submittedName>
</protein>
<organism evidence="2 3">
    <name type="scientific">Pyxidicoccus parkwayensis</name>
    <dbReference type="NCBI Taxonomy" id="2813578"/>
    <lineage>
        <taxon>Bacteria</taxon>
        <taxon>Pseudomonadati</taxon>
        <taxon>Myxococcota</taxon>
        <taxon>Myxococcia</taxon>
        <taxon>Myxococcales</taxon>
        <taxon>Cystobacterineae</taxon>
        <taxon>Myxococcaceae</taxon>
        <taxon>Pyxidicoccus</taxon>
    </lineage>
</organism>
<dbReference type="RefSeq" id="WP_206722653.1">
    <property type="nucleotide sequence ID" value="NZ_CP071090.1"/>
</dbReference>
<feature type="chain" id="PRO_5046562866" evidence="1">
    <location>
        <begin position="23"/>
        <end position="476"/>
    </location>
</feature>
<gene>
    <name evidence="2" type="ORF">JY651_38660</name>
</gene>